<keyword evidence="3" id="KW-0132">Cell division</keyword>
<feature type="domain" description="POTRA" evidence="9">
    <location>
        <begin position="43"/>
        <end position="111"/>
    </location>
</feature>
<dbReference type="Pfam" id="PF08478">
    <property type="entry name" value="POTRA_1"/>
    <property type="match status" value="1"/>
</dbReference>
<dbReference type="InterPro" id="IPR005548">
    <property type="entry name" value="Cell_div_FtsQ/DivIB_C"/>
</dbReference>
<evidence type="ECO:0000256" key="1">
    <source>
        <dbReference type="ARBA" id="ARBA00004370"/>
    </source>
</evidence>
<protein>
    <submittedName>
        <fullName evidence="10">FtsQ-type POTRA domain-containing protein</fullName>
    </submittedName>
</protein>
<sequence length="240" mass="25610">MTRRAAPSPAEPTRRRRKTILVAVALAVVAAGLTAVAFFTPLMSVRSVEVTGTRTLDSAEVLRLAEVPMGRPLLRVDTAGIAQRVSVLPTVESVNVEVGYPSTVTIDVTERTPLVTVPRGDKIGVMDRLGMVYLTYDDAKAMPKSLRGLPGLTMDEPGASNPTTKAALTVVQGLPDWLRSQVRSVTADSPSGITLALTKNRTVVWGDAGRTADKAEALQHLMTVDGTEYNVSSPEFASVR</sequence>
<reference evidence="10 11" key="1">
    <citation type="journal article" date="2023" name="Virus Evol.">
        <title>Computational host range prediction-The good, the bad, and the ugly.</title>
        <authorList>
            <person name="Howell A.A."/>
            <person name="Versoza C.J."/>
            <person name="Pfeifer S.P."/>
        </authorList>
    </citation>
    <scope>NUCLEOTIDE SEQUENCE [LARGE SCALE GENOMIC DNA]</scope>
    <source>
        <strain evidence="10 11">1610/1b</strain>
    </source>
</reference>
<evidence type="ECO:0000256" key="3">
    <source>
        <dbReference type="ARBA" id="ARBA00022618"/>
    </source>
</evidence>
<evidence type="ECO:0000313" key="10">
    <source>
        <dbReference type="EMBL" id="WYY06506.1"/>
    </source>
</evidence>
<dbReference type="InterPro" id="IPR013685">
    <property type="entry name" value="POTRA_FtsQ_type"/>
</dbReference>
<evidence type="ECO:0000256" key="8">
    <source>
        <dbReference type="SAM" id="Phobius"/>
    </source>
</evidence>
<name>A0ABZ2U0U4_9ACTN</name>
<keyword evidence="5 8" id="KW-1133">Transmembrane helix</keyword>
<proteinExistence type="predicted"/>
<keyword evidence="2" id="KW-1003">Cell membrane</keyword>
<evidence type="ECO:0000256" key="5">
    <source>
        <dbReference type="ARBA" id="ARBA00022989"/>
    </source>
</evidence>
<organism evidence="10 11">
    <name type="scientific">Gordonia hydrophobica</name>
    <dbReference type="NCBI Taxonomy" id="40516"/>
    <lineage>
        <taxon>Bacteria</taxon>
        <taxon>Bacillati</taxon>
        <taxon>Actinomycetota</taxon>
        <taxon>Actinomycetes</taxon>
        <taxon>Mycobacteriales</taxon>
        <taxon>Gordoniaceae</taxon>
        <taxon>Gordonia</taxon>
    </lineage>
</organism>
<keyword evidence="11" id="KW-1185">Reference proteome</keyword>
<feature type="transmembrane region" description="Helical" evidence="8">
    <location>
        <begin position="20"/>
        <end position="39"/>
    </location>
</feature>
<comment type="subcellular location">
    <subcellularLocation>
        <location evidence="1">Membrane</location>
    </subcellularLocation>
</comment>
<evidence type="ECO:0000256" key="4">
    <source>
        <dbReference type="ARBA" id="ARBA00022692"/>
    </source>
</evidence>
<dbReference type="Proteomes" id="UP001479933">
    <property type="component" value="Chromosome"/>
</dbReference>
<dbReference type="InterPro" id="IPR034746">
    <property type="entry name" value="POTRA"/>
</dbReference>
<dbReference type="InterPro" id="IPR050487">
    <property type="entry name" value="FtsQ_DivIB"/>
</dbReference>
<evidence type="ECO:0000259" key="9">
    <source>
        <dbReference type="PROSITE" id="PS51779"/>
    </source>
</evidence>
<dbReference type="PROSITE" id="PS51779">
    <property type="entry name" value="POTRA"/>
    <property type="match status" value="1"/>
</dbReference>
<keyword evidence="6 8" id="KW-0472">Membrane</keyword>
<dbReference type="PANTHER" id="PTHR37820:SF1">
    <property type="entry name" value="CELL DIVISION PROTEIN FTSQ"/>
    <property type="match status" value="1"/>
</dbReference>
<accession>A0ABZ2U0U4</accession>
<evidence type="ECO:0000256" key="7">
    <source>
        <dbReference type="ARBA" id="ARBA00023306"/>
    </source>
</evidence>
<dbReference type="PANTHER" id="PTHR37820">
    <property type="entry name" value="CELL DIVISION PROTEIN DIVIB"/>
    <property type="match status" value="1"/>
</dbReference>
<keyword evidence="4 8" id="KW-0812">Transmembrane</keyword>
<evidence type="ECO:0000256" key="6">
    <source>
        <dbReference type="ARBA" id="ARBA00023136"/>
    </source>
</evidence>
<dbReference type="EMBL" id="CP136137">
    <property type="protein sequence ID" value="WYY06506.1"/>
    <property type="molecule type" value="Genomic_DNA"/>
</dbReference>
<dbReference type="RefSeq" id="WP_066162839.1">
    <property type="nucleotide sequence ID" value="NZ_CP136137.1"/>
</dbReference>
<dbReference type="Gene3D" id="3.10.20.310">
    <property type="entry name" value="membrane protein fhac"/>
    <property type="match status" value="1"/>
</dbReference>
<keyword evidence="7" id="KW-0131">Cell cycle</keyword>
<dbReference type="Pfam" id="PF03799">
    <property type="entry name" value="FtsQ_DivIB_C"/>
    <property type="match status" value="1"/>
</dbReference>
<gene>
    <name evidence="10" type="ORF">RVF87_15730</name>
</gene>
<evidence type="ECO:0000256" key="2">
    <source>
        <dbReference type="ARBA" id="ARBA00022475"/>
    </source>
</evidence>
<evidence type="ECO:0000313" key="11">
    <source>
        <dbReference type="Proteomes" id="UP001479933"/>
    </source>
</evidence>